<name>H3KHV5_9BURK</name>
<dbReference type="SUPFAM" id="SSF52980">
    <property type="entry name" value="Restriction endonuclease-like"/>
    <property type="match status" value="1"/>
</dbReference>
<evidence type="ECO:0000256" key="10">
    <source>
        <dbReference type="ARBA" id="ARBA00023125"/>
    </source>
</evidence>
<dbReference type="PROSITE" id="PS51217">
    <property type="entry name" value="UVRD_HELICASE_CTER"/>
    <property type="match status" value="1"/>
</dbReference>
<feature type="domain" description="UvrD-like helicase ATP-binding" evidence="18">
    <location>
        <begin position="150"/>
        <end position="521"/>
    </location>
</feature>
<keyword evidence="3 15" id="KW-0547">Nucleotide-binding</keyword>
<dbReference type="InterPro" id="IPR014017">
    <property type="entry name" value="DNA_helicase_UvrD-like_C"/>
</dbReference>
<dbReference type="GO" id="GO:0043138">
    <property type="term" value="F:3'-5' DNA helicase activity"/>
    <property type="evidence" value="ECO:0007669"/>
    <property type="project" value="UniProtKB-UniRule"/>
</dbReference>
<dbReference type="InterPro" id="IPR038726">
    <property type="entry name" value="PDDEXK_AddAB-type"/>
</dbReference>
<dbReference type="GO" id="GO:0008854">
    <property type="term" value="F:exodeoxyribonuclease V activity"/>
    <property type="evidence" value="ECO:0007669"/>
    <property type="project" value="UniProtKB-EC"/>
</dbReference>
<feature type="active site" description="For nuclease activity" evidence="15">
    <location>
        <position position="1185"/>
    </location>
</feature>
<comment type="domain">
    <text evidence="15">The N-terminal DNA-binding domain is a ssDNA-dependent ATPase and has ATP-dependent 3'-5' helicase function. This domain interacts with RecC.</text>
</comment>
<evidence type="ECO:0000313" key="21">
    <source>
        <dbReference type="Proteomes" id="UP000004956"/>
    </source>
</evidence>
<feature type="binding site" evidence="15">
    <location>
        <position position="1044"/>
    </location>
    <ligand>
        <name>Mg(2+)</name>
        <dbReference type="ChEBI" id="CHEBI:18420"/>
    </ligand>
</feature>
<evidence type="ECO:0000256" key="8">
    <source>
        <dbReference type="ARBA" id="ARBA00022840"/>
    </source>
</evidence>
<dbReference type="GO" id="GO:0000287">
    <property type="term" value="F:magnesium ion binding"/>
    <property type="evidence" value="ECO:0007669"/>
    <property type="project" value="UniProtKB-UniRule"/>
</dbReference>
<dbReference type="HAMAP" id="MF_01485">
    <property type="entry name" value="RecB"/>
    <property type="match status" value="1"/>
</dbReference>
<dbReference type="PATRIC" id="fig|762967.3.peg.1854"/>
<feature type="binding site" evidence="15">
    <location>
        <position position="1171"/>
    </location>
    <ligand>
        <name>Mg(2+)</name>
        <dbReference type="ChEBI" id="CHEBI:18420"/>
    </ligand>
</feature>
<evidence type="ECO:0000256" key="4">
    <source>
        <dbReference type="ARBA" id="ARBA00022763"/>
    </source>
</evidence>
<feature type="binding site" evidence="16">
    <location>
        <begin position="171"/>
        <end position="178"/>
    </location>
    <ligand>
        <name>ATP</name>
        <dbReference type="ChEBI" id="CHEBI:30616"/>
    </ligand>
</feature>
<dbReference type="Pfam" id="PF00580">
    <property type="entry name" value="UvrD-helicase"/>
    <property type="match status" value="1"/>
</dbReference>
<feature type="region of interest" description="Disordered" evidence="17">
    <location>
        <begin position="1010"/>
        <end position="1034"/>
    </location>
</feature>
<keyword evidence="9 15" id="KW-0460">Magnesium</keyword>
<comment type="subunit">
    <text evidence="15">Heterotrimer of RecB, RecC and RecD. All subunits contribute to DNA-binding. Interacts with RecA.</text>
</comment>
<dbReference type="PROSITE" id="PS51198">
    <property type="entry name" value="UVRD_HELICASE_ATP_BIND"/>
    <property type="match status" value="1"/>
</dbReference>
<dbReference type="PANTHER" id="PTHR11070:SF23">
    <property type="entry name" value="RECBCD ENZYME SUBUNIT RECB"/>
    <property type="match status" value="1"/>
</dbReference>
<keyword evidence="7 15" id="KW-0269">Exonuclease</keyword>
<dbReference type="GO" id="GO:0009338">
    <property type="term" value="C:exodeoxyribonuclease V complex"/>
    <property type="evidence" value="ECO:0007669"/>
    <property type="project" value="TreeGrafter"/>
</dbReference>
<dbReference type="Pfam" id="PF12705">
    <property type="entry name" value="PDDEXK_1"/>
    <property type="match status" value="1"/>
</dbReference>
<dbReference type="InterPro" id="IPR011604">
    <property type="entry name" value="PDDEXK-like_dom_sf"/>
</dbReference>
<evidence type="ECO:0000256" key="3">
    <source>
        <dbReference type="ARBA" id="ARBA00022741"/>
    </source>
</evidence>
<dbReference type="GO" id="GO:0016887">
    <property type="term" value="F:ATP hydrolysis activity"/>
    <property type="evidence" value="ECO:0007669"/>
    <property type="project" value="RHEA"/>
</dbReference>
<evidence type="ECO:0000256" key="9">
    <source>
        <dbReference type="ARBA" id="ARBA00022842"/>
    </source>
</evidence>
<comment type="catalytic activity">
    <reaction evidence="13 15">
        <text>Couples ATP hydrolysis with the unwinding of duplex DNA by translocating in the 3'-5' direction.</text>
        <dbReference type="EC" id="5.6.2.4"/>
    </reaction>
</comment>
<feature type="domain" description="UvrD-like helicase C-terminal" evidence="19">
    <location>
        <begin position="541"/>
        <end position="834"/>
    </location>
</feature>
<keyword evidence="11 15" id="KW-0234">DNA repair</keyword>
<dbReference type="Gene3D" id="3.90.320.10">
    <property type="match status" value="1"/>
</dbReference>
<dbReference type="HOGENOM" id="CLU_001114_6_1_4"/>
<dbReference type="CDD" id="cd22352">
    <property type="entry name" value="RecB_C-like"/>
    <property type="match status" value="1"/>
</dbReference>
<feature type="region of interest" description="Nuclease activity, interacts with RecD and RecA" evidence="15">
    <location>
        <begin position="997"/>
        <end position="1307"/>
    </location>
</feature>
<evidence type="ECO:0000313" key="20">
    <source>
        <dbReference type="EMBL" id="EHY30304.1"/>
    </source>
</evidence>
<dbReference type="EC" id="5.6.2.4" evidence="15"/>
<evidence type="ECO:0000256" key="6">
    <source>
        <dbReference type="ARBA" id="ARBA00022806"/>
    </source>
</evidence>
<evidence type="ECO:0000256" key="2">
    <source>
        <dbReference type="ARBA" id="ARBA00022723"/>
    </source>
</evidence>
<keyword evidence="2 15" id="KW-0479">Metal-binding</keyword>
<dbReference type="Pfam" id="PF13361">
    <property type="entry name" value="UvrD_C"/>
    <property type="match status" value="1"/>
</dbReference>
<feature type="compositionally biased region" description="Low complexity" evidence="17">
    <location>
        <begin position="100"/>
        <end position="123"/>
    </location>
</feature>
<dbReference type="InterPro" id="IPR011335">
    <property type="entry name" value="Restrct_endonuc-II-like"/>
</dbReference>
<keyword evidence="6 15" id="KW-0347">Helicase</keyword>
<comment type="catalytic activity">
    <reaction evidence="14 15">
        <text>ATP + H2O = ADP + phosphate + H(+)</text>
        <dbReference type="Rhea" id="RHEA:13065"/>
        <dbReference type="ChEBI" id="CHEBI:15377"/>
        <dbReference type="ChEBI" id="CHEBI:15378"/>
        <dbReference type="ChEBI" id="CHEBI:30616"/>
        <dbReference type="ChEBI" id="CHEBI:43474"/>
        <dbReference type="ChEBI" id="CHEBI:456216"/>
        <dbReference type="EC" id="5.6.2.4"/>
    </reaction>
</comment>
<dbReference type="Gene3D" id="1.10.486.10">
    <property type="entry name" value="PCRA, domain 4"/>
    <property type="match status" value="1"/>
</dbReference>
<keyword evidence="8 15" id="KW-0067">ATP-binding</keyword>
<comment type="cofactor">
    <cofactor evidence="15">
        <name>Mg(2+)</name>
        <dbReference type="ChEBI" id="CHEBI:18420"/>
    </cofactor>
    <text evidence="15">Binds 1 Mg(2+) ion per subunit.</text>
</comment>
<comment type="domain">
    <text evidence="15">The C-terminal domain has nuclease activity and interacts with RecD. It interacts with RecA, facilitating its loading onto ssDNA.</text>
</comment>
<feature type="region of interest" description="Disordered" evidence="17">
    <location>
        <begin position="1"/>
        <end position="23"/>
    </location>
</feature>
<dbReference type="PANTHER" id="PTHR11070">
    <property type="entry name" value="UVRD / RECB / PCRA DNA HELICASE FAMILY MEMBER"/>
    <property type="match status" value="1"/>
</dbReference>
<keyword evidence="5 15" id="KW-0378">Hydrolase</keyword>
<sequence>MTTKKNKTAVVDPTDLDVNLPPQDADWASLSAEADMDALGFPEDDLGPIGAPDDAAFGLDDFPEAFPAFGDVPAEDFGAETAAQPAPAPAPEETPEETPEPASKPARARASARSAAVHASVPAKPAREPASDAALEAQAEGVRVEPASPDVDPDNFDVKTAPLCTPTLLEASAGTGKTYSIKHLVLRLVVERNMRIDQLLVVTFTKDATAELAMRIREHMTDAYRALEALIRRAADEGGPADPASLTLEPAVEPIVNEQIALWRAWGLSDEEALRRIRASLTRFDDAAIHTIHAFCQKMLSNRAFSAGAPFGFEKGDDDAIADVMREVVEDFLRRKLDAEPDEDGRKALAALPWTEILENCVRLPAALVPREIPDKELDPKLRKTIFEFIDRAPEAVREAKHKRRIFSFDDLLTDLWRTLKEESPDGRPGPFARSLRRAFTGVLIDEFQDTDPVQFDIMRRLFIEGLSEREKSERALFFVGDPKQAIYHFRGADLNTYLEARDLIDQIGGRRRLGRNFRSSKGLVEAVNGFFGTVTGEGAFLRRELAYAPVDAGSKRPGLVRFTDAGVAFEEDPFEVWNSPVPYGVAADRKNDGGEAVARHIARLLTDAREGKVFVPATEKPEVPGTRDVEVNGRTVRMRPVEARDVAILVRKRDAALETMEALTRLGVRSRIKQVDDVMDTPEALEMEMLLRALRRPDNVNDVNGARATRFFGETLSTIDAADETRRVEARTLLEDALKLWPRGGAAAVIREIMRARDTVRRILPTALGERTLTNYDHLTELIHAASRTHRTPSSLCAWFEAARGRSGGDERTLRLESEDNVVSVITIHSSKGLEYPIVYLPQGEGMTPSSKSKCAVWRVRRGGRTVLDIHAGAVSTDEALKQEEREELVRLTYVAMTRASSKLVLLIPQSRKSAKNPDEWISTTASNVYHLALLGELPGNWTEKERTDIDRRLASIPGVRVKNLMDEAHVPASPLEASPDTLTLSVDPAADVRARWATSSYTALARTIEDGDLPSKPRPASNPPDGTILTFGRGPRYGDALHRVMERADYALMAGEGDAAQEVRIALCREIFDVTLPERGDAARLNELAGAGMLKSVLSTELLPGLRLADIPEGDRAAEMDFLLTIHPSVSADDLARALQRLGAACGRDYAVDGIEPRTLAGFLTGSIDLAVRAPDGRFWVLDWKSNALGPNAADYDQRALAIALREHHYRLQYLLYLVALRRFLAARLGDAFREEMIAGAAYVFIRGLNDTPLVEGRRTGVIVDRVPPAVVRTLDKLLQAGWNEADVCAAEEELARERPSEETL</sequence>
<evidence type="ECO:0000256" key="12">
    <source>
        <dbReference type="ARBA" id="ARBA00023235"/>
    </source>
</evidence>
<evidence type="ECO:0000256" key="13">
    <source>
        <dbReference type="ARBA" id="ARBA00034617"/>
    </source>
</evidence>
<comment type="function">
    <text evidence="15">A helicase/nuclease that prepares dsDNA breaks (DSB) for recombinational DNA repair. Binds to DSBs and unwinds DNA via a highly rapid and processive ATP-dependent bidirectional helicase activity. Unwinds dsDNA until it encounters a Chi (crossover hotspot instigator) sequence from the 3' direction. Cuts ssDNA a few nucleotides 3' to the Chi site. The properties and activities of the enzyme are changed at Chi. The Chi-altered holoenzyme produces a long 3'-ssDNA overhang and facilitates RecA-binding to the ssDNA for homologous DNA recombination and repair. Holoenzyme degrades any linearized DNA that is unable to undergo homologous recombination. In the holoenzyme this subunit contributes ATPase, 3'-5' helicase, exonuclease activity and loads RecA onto ssDNA.</text>
</comment>
<dbReference type="STRING" id="762967.HMPREF9440_02351"/>
<evidence type="ECO:0000256" key="16">
    <source>
        <dbReference type="PROSITE-ProRule" id="PRU00560"/>
    </source>
</evidence>
<comment type="similarity">
    <text evidence="15">Belongs to the helicase family. UvrD subfamily.</text>
</comment>
<dbReference type="GO" id="GO:0005524">
    <property type="term" value="F:ATP binding"/>
    <property type="evidence" value="ECO:0007669"/>
    <property type="project" value="UniProtKB-UniRule"/>
</dbReference>
<dbReference type="GO" id="GO:0003677">
    <property type="term" value="F:DNA binding"/>
    <property type="evidence" value="ECO:0007669"/>
    <property type="project" value="UniProtKB-UniRule"/>
</dbReference>
<dbReference type="GO" id="GO:0000724">
    <property type="term" value="P:double-strand break repair via homologous recombination"/>
    <property type="evidence" value="ECO:0007669"/>
    <property type="project" value="UniProtKB-UniRule"/>
</dbReference>
<evidence type="ECO:0000256" key="1">
    <source>
        <dbReference type="ARBA" id="ARBA00022722"/>
    </source>
</evidence>
<keyword evidence="4 15" id="KW-0227">DNA damage</keyword>
<comment type="miscellaneous">
    <text evidence="15">In the RecBCD complex, RecB has a slow 3'-5' helicase, an exonuclease activity and loads RecA onto ssDNA, RecD has a fast 5'-3' helicase activity, while RecC stimulates the ATPase and processivity of the RecB helicase and contributes to recognition of the Chi site.</text>
</comment>
<comment type="caution">
    <text evidence="20">The sequence shown here is derived from an EMBL/GenBank/DDBJ whole genome shotgun (WGS) entry which is preliminary data.</text>
</comment>
<dbReference type="RefSeq" id="WP_008543726.1">
    <property type="nucleotide sequence ID" value="NZ_JH605014.1"/>
</dbReference>
<dbReference type="InterPro" id="IPR000212">
    <property type="entry name" value="DNA_helicase_UvrD/REP"/>
</dbReference>
<gene>
    <name evidence="15" type="primary">recB</name>
    <name evidence="20" type="ORF">HMPREF9440_02351</name>
</gene>
<dbReference type="GO" id="GO:0005829">
    <property type="term" value="C:cytosol"/>
    <property type="evidence" value="ECO:0007669"/>
    <property type="project" value="TreeGrafter"/>
</dbReference>
<evidence type="ECO:0000256" key="17">
    <source>
        <dbReference type="SAM" id="MobiDB-lite"/>
    </source>
</evidence>
<evidence type="ECO:0000259" key="18">
    <source>
        <dbReference type="PROSITE" id="PS51198"/>
    </source>
</evidence>
<evidence type="ECO:0000256" key="5">
    <source>
        <dbReference type="ARBA" id="ARBA00022801"/>
    </source>
</evidence>
<feature type="region of interest" description="Disordered" evidence="17">
    <location>
        <begin position="39"/>
        <end position="157"/>
    </location>
</feature>
<dbReference type="InterPro" id="IPR004586">
    <property type="entry name" value="RecB"/>
</dbReference>
<dbReference type="InterPro" id="IPR027417">
    <property type="entry name" value="P-loop_NTPase"/>
</dbReference>
<keyword evidence="21" id="KW-1185">Reference proteome</keyword>
<keyword evidence="1 15" id="KW-0540">Nuclease</keyword>
<keyword evidence="12 15" id="KW-0413">Isomerase</keyword>
<reference evidence="20 21" key="1">
    <citation type="submission" date="2011-11" db="EMBL/GenBank/DDBJ databases">
        <authorList>
            <person name="Weinstock G."/>
            <person name="Sodergren E."/>
            <person name="Clifton S."/>
            <person name="Fulton L."/>
            <person name="Fulton B."/>
            <person name="Courtney L."/>
            <person name="Fronick C."/>
            <person name="Harrison M."/>
            <person name="Strong C."/>
            <person name="Farmer C."/>
            <person name="Delahaunty K."/>
            <person name="Markovic C."/>
            <person name="Hall O."/>
            <person name="Minx P."/>
            <person name="Tomlinson C."/>
            <person name="Mitreva M."/>
            <person name="Hou S."/>
            <person name="Chen J."/>
            <person name="Wollam A."/>
            <person name="Pepin K.H."/>
            <person name="Johnson M."/>
            <person name="Bhonagiri V."/>
            <person name="Zhang X."/>
            <person name="Suruliraj S."/>
            <person name="Warren W."/>
            <person name="Chinwalla A."/>
            <person name="Mardis E.R."/>
            <person name="Wilson R.K."/>
        </authorList>
    </citation>
    <scope>NUCLEOTIDE SEQUENCE [LARGE SCALE GENOMIC DNA]</scope>
    <source>
        <strain evidence="20 21">YIT 11816</strain>
    </source>
</reference>
<dbReference type="InterPro" id="IPR014016">
    <property type="entry name" value="UvrD-like_ATP-bd"/>
</dbReference>
<evidence type="ECO:0000256" key="11">
    <source>
        <dbReference type="ARBA" id="ARBA00023204"/>
    </source>
</evidence>
<comment type="catalytic activity">
    <reaction evidence="15">
        <text>Exonucleolytic cleavage (in the presence of ATP) in either 5'- to 3'- or 3'- to 5'-direction to yield 5'-phosphooligonucleotides.</text>
        <dbReference type="EC" id="3.1.11.5"/>
    </reaction>
</comment>
<organism evidence="20 21">
    <name type="scientific">Sutterella parvirubra YIT 11816</name>
    <dbReference type="NCBI Taxonomy" id="762967"/>
    <lineage>
        <taxon>Bacteria</taxon>
        <taxon>Pseudomonadati</taxon>
        <taxon>Pseudomonadota</taxon>
        <taxon>Betaproteobacteria</taxon>
        <taxon>Burkholderiales</taxon>
        <taxon>Sutterellaceae</taxon>
        <taxon>Sutterella</taxon>
    </lineage>
</organism>
<evidence type="ECO:0000256" key="15">
    <source>
        <dbReference type="HAMAP-Rule" id="MF_01485"/>
    </source>
</evidence>
<evidence type="ECO:0000256" key="7">
    <source>
        <dbReference type="ARBA" id="ARBA00022839"/>
    </source>
</evidence>
<evidence type="ECO:0000256" key="14">
    <source>
        <dbReference type="ARBA" id="ARBA00048988"/>
    </source>
</evidence>
<accession>H3KHV5</accession>
<protein>
    <recommendedName>
        <fullName evidence="15">RecBCD enzyme subunit RecB</fullName>
        <ecNumber evidence="15">3.1.11.5</ecNumber>
        <ecNumber evidence="15">5.6.2.4</ecNumber>
    </recommendedName>
    <alternativeName>
        <fullName evidence="15">DNA 3'-5' helicase subunit RecB</fullName>
    </alternativeName>
    <alternativeName>
        <fullName evidence="15">Exonuclease V subunit RecB</fullName>
        <shortName evidence="15">ExoV subunit RecB</shortName>
    </alternativeName>
    <alternativeName>
        <fullName evidence="15">Helicase/nuclease RecBCD subunit RecB</fullName>
    </alternativeName>
</protein>
<dbReference type="Proteomes" id="UP000004956">
    <property type="component" value="Unassembled WGS sequence"/>
</dbReference>
<feature type="binding site" evidence="15">
    <location>
        <position position="1185"/>
    </location>
    <ligand>
        <name>Mg(2+)</name>
        <dbReference type="ChEBI" id="CHEBI:18420"/>
    </ligand>
</feature>
<dbReference type="SUPFAM" id="SSF52540">
    <property type="entry name" value="P-loop containing nucleoside triphosphate hydrolases"/>
    <property type="match status" value="1"/>
</dbReference>
<dbReference type="Gene3D" id="3.40.50.300">
    <property type="entry name" value="P-loop containing nucleotide triphosphate hydrolases"/>
    <property type="match status" value="2"/>
</dbReference>
<feature type="region of interest" description="DNA-binding and helicase activity, interacts with RecC" evidence="15">
    <location>
        <begin position="1"/>
        <end position="964"/>
    </location>
</feature>
<proteinExistence type="inferred from homology"/>
<dbReference type="EMBL" id="AFBQ01000357">
    <property type="protein sequence ID" value="EHY30304.1"/>
    <property type="molecule type" value="Genomic_DNA"/>
</dbReference>
<evidence type="ECO:0000259" key="19">
    <source>
        <dbReference type="PROSITE" id="PS51217"/>
    </source>
</evidence>
<keyword evidence="10 15" id="KW-0238">DNA-binding</keyword>
<dbReference type="EC" id="3.1.11.5" evidence="15"/>